<keyword evidence="1" id="KW-0175">Coiled coil</keyword>
<dbReference type="Proteomes" id="UP001017257">
    <property type="component" value="Chromosome"/>
</dbReference>
<feature type="domain" description="Transposase TnpC homeodomain" evidence="4">
    <location>
        <begin position="49"/>
        <end position="131"/>
    </location>
</feature>
<evidence type="ECO:0000259" key="2">
    <source>
        <dbReference type="Pfam" id="PF03050"/>
    </source>
</evidence>
<dbReference type="InterPro" id="IPR024463">
    <property type="entry name" value="Transposase_TnpC_homeodom"/>
</dbReference>
<evidence type="ECO:0000259" key="5">
    <source>
        <dbReference type="Pfam" id="PF13817"/>
    </source>
</evidence>
<protein>
    <submittedName>
        <fullName evidence="6">IS66 family transposase</fullName>
    </submittedName>
</protein>
<dbReference type="PANTHER" id="PTHR33678">
    <property type="entry name" value="BLL1576 PROTEIN"/>
    <property type="match status" value="1"/>
</dbReference>
<dbReference type="Pfam" id="PF13007">
    <property type="entry name" value="LZ_Tnp_IS66"/>
    <property type="match status" value="1"/>
</dbReference>
<dbReference type="Pfam" id="PF13005">
    <property type="entry name" value="zf-IS66"/>
    <property type="match status" value="1"/>
</dbReference>
<evidence type="ECO:0000313" key="6">
    <source>
        <dbReference type="EMBL" id="UVF22035.1"/>
    </source>
</evidence>
<feature type="coiled-coil region" evidence="1">
    <location>
        <begin position="40"/>
        <end position="99"/>
    </location>
</feature>
<feature type="domain" description="Transposase IS66 C-terminal" evidence="5">
    <location>
        <begin position="489"/>
        <end position="526"/>
    </location>
</feature>
<dbReference type="InterPro" id="IPR039552">
    <property type="entry name" value="IS66_C"/>
</dbReference>
<feature type="domain" description="Transposase IS66 central" evidence="2">
    <location>
        <begin position="194"/>
        <end position="482"/>
    </location>
</feature>
<dbReference type="NCBIfam" id="NF033517">
    <property type="entry name" value="transpos_IS66"/>
    <property type="match status" value="1"/>
</dbReference>
<dbReference type="Pfam" id="PF03050">
    <property type="entry name" value="DDE_Tnp_IS66"/>
    <property type="match status" value="1"/>
</dbReference>
<evidence type="ECO:0000256" key="1">
    <source>
        <dbReference type="SAM" id="Coils"/>
    </source>
</evidence>
<proteinExistence type="predicted"/>
<dbReference type="InterPro" id="IPR004291">
    <property type="entry name" value="Transposase_IS66_central"/>
</dbReference>
<dbReference type="EMBL" id="CP102845">
    <property type="protein sequence ID" value="UVF22035.1"/>
    <property type="molecule type" value="Genomic_DNA"/>
</dbReference>
<dbReference type="InterPro" id="IPR024474">
    <property type="entry name" value="Znf_dom_IS66"/>
</dbReference>
<name>A0ABY5RXL6_9HYPH</name>
<evidence type="ECO:0000259" key="3">
    <source>
        <dbReference type="Pfam" id="PF13005"/>
    </source>
</evidence>
<dbReference type="InterPro" id="IPR052344">
    <property type="entry name" value="Transposase-related"/>
</dbReference>
<gene>
    <name evidence="6" type="ORF">HPT29_018230</name>
</gene>
<reference evidence="6" key="1">
    <citation type="submission" date="2022-08" db="EMBL/GenBank/DDBJ databases">
        <title>Microvirga terrae sp. nov., isolated from soil.</title>
        <authorList>
            <person name="Kim K.H."/>
            <person name="Seo Y.L."/>
            <person name="Kim J.M."/>
            <person name="Lee J.K."/>
            <person name="Han D.M."/>
            <person name="Jeon C.O."/>
        </authorList>
    </citation>
    <scope>NUCLEOTIDE SEQUENCE</scope>
    <source>
        <strain evidence="6">R24</strain>
    </source>
</reference>
<dbReference type="Pfam" id="PF13817">
    <property type="entry name" value="DDE_Tnp_IS66_C"/>
    <property type="match status" value="1"/>
</dbReference>
<dbReference type="RefSeq" id="WP_173947154.1">
    <property type="nucleotide sequence ID" value="NZ_CP102845.1"/>
</dbReference>
<sequence>MIRAERAARLAAEARAGDLEIARAALEVARLEVTQAHAARYALELEIERLKLQIAKLRRQHFGTSSERSARLEQLLLALEDLEESAAHLDAEAEAKDAAAAPGAPQWTVEELKRAKPARRPLPGHLPRRRVVLPGPTACACCGGGLRKLGEVVTETLERIPARWIVVETVREKFSCAACETITETPAPFHAIPRGRAGPHLLAEITVGKFGLHLPLTRQSTVFAQEGVDLDVSTLCDWMGAVAFATQPLSALIAEHVMKAERLHADDTPVPVLAKGKTKTGRLWTVVRDDRPFAGADPPAAVYYYSVDRKGEHPQSFLKSYSGILQADAYSGFGQLYEPGRAIGPATEAACWAHARRQFFELAELKKGPIAIEAVERIDALFAIERAIIGRPPDERRAIRAVQSKPLVDDLESWLRAQRGRLSPKSETAKAINYMLRRWPSFALFLDDGRVCLSNNAAERAIRGIAVGRRNWTFAGSDVGGHRAAALYTLVETCKLNEVDPRAWLADVLTRLPEHPAKRLAELLPWNWEPLRDQQAAA</sequence>
<evidence type="ECO:0000313" key="7">
    <source>
        <dbReference type="Proteomes" id="UP001017257"/>
    </source>
</evidence>
<evidence type="ECO:0000259" key="4">
    <source>
        <dbReference type="Pfam" id="PF13007"/>
    </source>
</evidence>
<dbReference type="PANTHER" id="PTHR33678:SF1">
    <property type="entry name" value="BLL1576 PROTEIN"/>
    <property type="match status" value="1"/>
</dbReference>
<feature type="domain" description="Transposase IS66 zinc-finger binding" evidence="3">
    <location>
        <begin position="136"/>
        <end position="180"/>
    </location>
</feature>
<organism evidence="6 7">
    <name type="scientific">Microvirga terrae</name>
    <dbReference type="NCBI Taxonomy" id="2740529"/>
    <lineage>
        <taxon>Bacteria</taxon>
        <taxon>Pseudomonadati</taxon>
        <taxon>Pseudomonadota</taxon>
        <taxon>Alphaproteobacteria</taxon>
        <taxon>Hyphomicrobiales</taxon>
        <taxon>Methylobacteriaceae</taxon>
        <taxon>Microvirga</taxon>
    </lineage>
</organism>
<keyword evidence="7" id="KW-1185">Reference proteome</keyword>
<accession>A0ABY5RXL6</accession>